<dbReference type="InterPro" id="IPR059000">
    <property type="entry name" value="ATPase_P-type_domA"/>
</dbReference>
<dbReference type="InterPro" id="IPR044492">
    <property type="entry name" value="P_typ_ATPase_HD_dom"/>
</dbReference>
<dbReference type="SUPFAM" id="SSF81653">
    <property type="entry name" value="Calcium ATPase, transduction domain A"/>
    <property type="match status" value="1"/>
</dbReference>
<reference evidence="18 19" key="1">
    <citation type="journal article" date="2004" name="Nucleic Acids Res.">
        <title>Genome sequence of Symbiobacterium thermophilum, an uncultivable bacterium that depends on microbial commensalism.</title>
        <authorList>
            <person name="Ueda K."/>
            <person name="Yamashita A."/>
            <person name="Ishikawa J."/>
            <person name="Shimada M."/>
            <person name="Watsuji T."/>
            <person name="Morimura K."/>
            <person name="Ikeda H."/>
            <person name="Hattori M."/>
            <person name="Beppu T."/>
        </authorList>
    </citation>
    <scope>NUCLEOTIDE SEQUENCE [LARGE SCALE GENOMIC DNA]</scope>
    <source>
        <strain evidence="19">T / IAM 14863</strain>
    </source>
</reference>
<keyword evidence="19" id="KW-1185">Reference proteome</keyword>
<dbReference type="SUPFAM" id="SSF81660">
    <property type="entry name" value="Metal cation-transporting ATPase, ATP-binding domain N"/>
    <property type="match status" value="1"/>
</dbReference>
<dbReference type="GO" id="GO:0140352">
    <property type="term" value="P:export from cell"/>
    <property type="evidence" value="ECO:0007669"/>
    <property type="project" value="UniProtKB-ARBA"/>
</dbReference>
<dbReference type="PRINTS" id="PR00121">
    <property type="entry name" value="NAKATPASE"/>
</dbReference>
<evidence type="ECO:0000256" key="10">
    <source>
        <dbReference type="ARBA" id="ARBA00022842"/>
    </source>
</evidence>
<keyword evidence="10" id="KW-0460">Magnesium</keyword>
<dbReference type="PROSITE" id="PS00154">
    <property type="entry name" value="ATPASE_E1_E2"/>
    <property type="match status" value="1"/>
</dbReference>
<dbReference type="Proteomes" id="UP000000417">
    <property type="component" value="Chromosome"/>
</dbReference>
<dbReference type="FunFam" id="2.70.150.10:FF:000016">
    <property type="entry name" value="Calcium-transporting P-type ATPase putative"/>
    <property type="match status" value="1"/>
</dbReference>
<sequence>MSTPWHQKGAAEVAAALRTDLTAGLTEAECRRRLEEYGPNQLEGAPRVPWWRILLAQFQDFMVVVLLMATAISYGMGETADAITIVVIVVLNAVLGFVQEYRAERSLEALKELAAPTARVIRDGREVTVSARDLVPGDLLLVDPGDRIPADARLVEAPGLEVEESALTGESLPVRKSASWVGDPDVPLGDRRNMLYMGTTVTRGRGRALVVATGMQTEMGRIAHLIQEVGEEETPLQRRLAQLGRWLVAGCLIVCAIVVAAGLLREERLTGPVISQLFMAGVSLAVAAIPEGLPAIVTVSLALGVQRMIRRNAIVRRLQSVETLGCATVICSDKTGTLTKNEMMVRAAWVGGRSYTVTGDGYRPSGEFLREGRPVSPQQEPDLAQALKSAALCSNAKLVQAQPARRGRGDGAAGGRSGRSHRPGMGQVVFSVQGDPTEGALVVAAQKGGYRPAVLQDRYRRVLEVPFESERRRMSVITEDGDGGYLLHVKGAPDVILELSTHMLRDGRIVPLTDQDRQAILDENLRMADQALRVLAVAYRPLSFPAGEGPDQLAELSTDEAAARLERNLVFLGLLGMIDPPRPEVKQAVAAARRAGIRTVMITGDHPATALAVARELGIVGAEGRAVTGRELDQLSHSELIAAVEECQVFARVSPQHKLQIVRALKELGEVVAMTGDGVNDAPAVKEADIGIAMGRTGTDVTKEASAMILADDNYATIVAAVEEGRGIYDNIRKFIRYLLSCNTGEVLTMFLAAVMRLPLPLLPIQILFVNLVTDGLPAIALGIDPPEPDVMRRPPRRPDEGVFARRLGIKILGRGTLIGLGTLTAFLIAFFTLPGTPGVAPLDDPAVLNPARTMALATLVCAQLIHVFDCRSERRAIWETPLSSNPWLVAAVASSVTALLLAIYWPPLAAIFETAPLQAWQWLVVLLLASAGELLVAIRRLILFGRPVRLRAHVEEEA</sequence>
<dbReference type="HOGENOM" id="CLU_002360_1_0_9"/>
<keyword evidence="5" id="KW-0813">Transport</keyword>
<evidence type="ECO:0000256" key="1">
    <source>
        <dbReference type="ARBA" id="ARBA00004651"/>
    </source>
</evidence>
<feature type="transmembrane region" description="Helical" evidence="16">
    <location>
        <begin position="889"/>
        <end position="908"/>
    </location>
</feature>
<evidence type="ECO:0000256" key="6">
    <source>
        <dbReference type="ARBA" id="ARBA00022692"/>
    </source>
</evidence>
<evidence type="ECO:0000256" key="13">
    <source>
        <dbReference type="ARBA" id="ARBA00023136"/>
    </source>
</evidence>
<dbReference type="eggNOG" id="COG0474">
    <property type="taxonomic scope" value="Bacteria"/>
</dbReference>
<dbReference type="InterPro" id="IPR008250">
    <property type="entry name" value="ATPase_P-typ_transduc_dom_A_sf"/>
</dbReference>
<dbReference type="AlphaFoldDB" id="Q67PS3"/>
<dbReference type="InterPro" id="IPR004014">
    <property type="entry name" value="ATPase_P-typ_cation-transptr_N"/>
</dbReference>
<accession>Q67PS3</accession>
<keyword evidence="6 16" id="KW-0812">Transmembrane</keyword>
<evidence type="ECO:0000256" key="14">
    <source>
        <dbReference type="ARBA" id="ARBA00048694"/>
    </source>
</evidence>
<dbReference type="GO" id="GO:0005388">
    <property type="term" value="F:P-type calcium transporter activity"/>
    <property type="evidence" value="ECO:0007669"/>
    <property type="project" value="UniProtKB-EC"/>
</dbReference>
<evidence type="ECO:0000256" key="15">
    <source>
        <dbReference type="SAM" id="MobiDB-lite"/>
    </source>
</evidence>
<evidence type="ECO:0000256" key="16">
    <source>
        <dbReference type="SAM" id="Phobius"/>
    </source>
</evidence>
<dbReference type="SUPFAM" id="SSF81665">
    <property type="entry name" value="Calcium ATPase, transmembrane domain M"/>
    <property type="match status" value="1"/>
</dbReference>
<comment type="catalytic activity">
    <reaction evidence="14">
        <text>Ca(2+)(in) + ATP + H2O = Ca(2+)(out) + ADP + phosphate + H(+)</text>
        <dbReference type="Rhea" id="RHEA:18105"/>
        <dbReference type="ChEBI" id="CHEBI:15377"/>
        <dbReference type="ChEBI" id="CHEBI:15378"/>
        <dbReference type="ChEBI" id="CHEBI:29108"/>
        <dbReference type="ChEBI" id="CHEBI:30616"/>
        <dbReference type="ChEBI" id="CHEBI:43474"/>
        <dbReference type="ChEBI" id="CHEBI:456216"/>
        <dbReference type="EC" id="7.2.2.10"/>
    </reaction>
</comment>
<evidence type="ECO:0000313" key="19">
    <source>
        <dbReference type="Proteomes" id="UP000000417"/>
    </source>
</evidence>
<dbReference type="SFLD" id="SFLDF00027">
    <property type="entry name" value="p-type_atpase"/>
    <property type="match status" value="1"/>
</dbReference>
<comment type="similarity">
    <text evidence="2">Belongs to the cation transport ATPase (P-type) (TC 3.A.3) family. Type IIA subfamily.</text>
</comment>
<evidence type="ECO:0000256" key="5">
    <source>
        <dbReference type="ARBA" id="ARBA00022568"/>
    </source>
</evidence>
<dbReference type="InterPro" id="IPR023299">
    <property type="entry name" value="ATPase_P-typ_cyto_dom_N"/>
</dbReference>
<evidence type="ECO:0000256" key="9">
    <source>
        <dbReference type="ARBA" id="ARBA00022840"/>
    </source>
</evidence>
<dbReference type="PRINTS" id="PR00119">
    <property type="entry name" value="CATATPASE"/>
</dbReference>
<dbReference type="GO" id="GO:0005886">
    <property type="term" value="C:plasma membrane"/>
    <property type="evidence" value="ECO:0007669"/>
    <property type="project" value="UniProtKB-SubCell"/>
</dbReference>
<dbReference type="SMART" id="SM00831">
    <property type="entry name" value="Cation_ATPase_N"/>
    <property type="match status" value="1"/>
</dbReference>
<dbReference type="GO" id="GO:0046872">
    <property type="term" value="F:metal ion binding"/>
    <property type="evidence" value="ECO:0007669"/>
    <property type="project" value="UniProtKB-KW"/>
</dbReference>
<dbReference type="GO" id="GO:0005524">
    <property type="term" value="F:ATP binding"/>
    <property type="evidence" value="ECO:0007669"/>
    <property type="project" value="UniProtKB-KW"/>
</dbReference>
<keyword evidence="9" id="KW-0067">ATP-binding</keyword>
<gene>
    <name evidence="18" type="ordered locus">STH1335</name>
</gene>
<dbReference type="Pfam" id="PF00122">
    <property type="entry name" value="E1-E2_ATPase"/>
    <property type="match status" value="1"/>
</dbReference>
<dbReference type="SUPFAM" id="SSF56784">
    <property type="entry name" value="HAD-like"/>
    <property type="match status" value="1"/>
</dbReference>
<keyword evidence="8" id="KW-0547">Nucleotide-binding</keyword>
<dbReference type="InterPro" id="IPR050510">
    <property type="entry name" value="Cation_transp_ATPase_P-type"/>
</dbReference>
<dbReference type="EC" id="7.2.2.10" evidence="3"/>
<evidence type="ECO:0000256" key="12">
    <source>
        <dbReference type="ARBA" id="ARBA00022989"/>
    </source>
</evidence>
<evidence type="ECO:0000259" key="17">
    <source>
        <dbReference type="SMART" id="SM00831"/>
    </source>
</evidence>
<keyword evidence="7" id="KW-0479">Metal-binding</keyword>
<dbReference type="Gene3D" id="2.70.150.10">
    <property type="entry name" value="Calcium-transporting ATPase, cytoplasmic transduction domain A"/>
    <property type="match status" value="1"/>
</dbReference>
<keyword evidence="12 16" id="KW-1133">Transmembrane helix</keyword>
<dbReference type="EMBL" id="AP006840">
    <property type="protein sequence ID" value="BAD40320.1"/>
    <property type="molecule type" value="Genomic_DNA"/>
</dbReference>
<dbReference type="Gene3D" id="1.20.1110.10">
    <property type="entry name" value="Calcium-transporting ATPase, transmembrane domain"/>
    <property type="match status" value="1"/>
</dbReference>
<feature type="transmembrane region" description="Helical" evidence="16">
    <location>
        <begin position="246"/>
        <end position="265"/>
    </location>
</feature>
<dbReference type="KEGG" id="sth:STH1335"/>
<dbReference type="FunFam" id="3.40.50.1000:FF:000028">
    <property type="entry name" value="Calcium-transporting P-type ATPase, putative"/>
    <property type="match status" value="1"/>
</dbReference>
<comment type="subcellular location">
    <subcellularLocation>
        <location evidence="1">Cell membrane</location>
        <topology evidence="1">Multi-pass membrane protein</topology>
    </subcellularLocation>
</comment>
<organism evidence="18 19">
    <name type="scientific">Symbiobacterium thermophilum (strain DSM 24528 / JCM 14929 / IAM 14863 / T)</name>
    <dbReference type="NCBI Taxonomy" id="292459"/>
    <lineage>
        <taxon>Bacteria</taxon>
        <taxon>Bacillati</taxon>
        <taxon>Bacillota</taxon>
        <taxon>Clostridia</taxon>
        <taxon>Eubacteriales</taxon>
        <taxon>Symbiobacteriaceae</taxon>
        <taxon>Symbiobacterium</taxon>
    </lineage>
</organism>
<protein>
    <recommendedName>
        <fullName evidence="3">P-type Ca(2+) transporter</fullName>
        <ecNumber evidence="3">7.2.2.10</ecNumber>
    </recommendedName>
</protein>
<dbReference type="FunFam" id="1.20.1110.10:FF:000065">
    <property type="entry name" value="Sarcoplasmic/endoplasmic reticulum calcium ATPase 1"/>
    <property type="match status" value="1"/>
</dbReference>
<evidence type="ECO:0000256" key="11">
    <source>
        <dbReference type="ARBA" id="ARBA00022967"/>
    </source>
</evidence>
<keyword evidence="5" id="KW-0106">Calcium</keyword>
<dbReference type="SFLD" id="SFLDS00003">
    <property type="entry name" value="Haloacid_Dehalogenase"/>
    <property type="match status" value="1"/>
</dbReference>
<dbReference type="InterPro" id="IPR006068">
    <property type="entry name" value="ATPase_P-typ_cation-transptr_C"/>
</dbReference>
<dbReference type="Pfam" id="PF00690">
    <property type="entry name" value="Cation_ATPase_N"/>
    <property type="match status" value="1"/>
</dbReference>
<keyword evidence="5" id="KW-0109">Calcium transport</keyword>
<keyword evidence="5" id="KW-0406">Ion transport</keyword>
<dbReference type="STRING" id="292459.STH1335"/>
<evidence type="ECO:0000256" key="4">
    <source>
        <dbReference type="ARBA" id="ARBA00022475"/>
    </source>
</evidence>
<dbReference type="GO" id="GO:0016887">
    <property type="term" value="F:ATP hydrolysis activity"/>
    <property type="evidence" value="ECO:0007669"/>
    <property type="project" value="InterPro"/>
</dbReference>
<evidence type="ECO:0000313" key="18">
    <source>
        <dbReference type="EMBL" id="BAD40320.1"/>
    </source>
</evidence>
<feature type="transmembrane region" description="Helical" evidence="16">
    <location>
        <begin position="735"/>
        <end position="756"/>
    </location>
</feature>
<dbReference type="InterPro" id="IPR023298">
    <property type="entry name" value="ATPase_P-typ_TM_dom_sf"/>
</dbReference>
<dbReference type="Gene3D" id="3.40.50.1000">
    <property type="entry name" value="HAD superfamily/HAD-like"/>
    <property type="match status" value="1"/>
</dbReference>
<dbReference type="Gene3D" id="3.40.1110.10">
    <property type="entry name" value="Calcium-transporting ATPase, cytoplasmic domain N"/>
    <property type="match status" value="1"/>
</dbReference>
<evidence type="ECO:0000256" key="2">
    <source>
        <dbReference type="ARBA" id="ARBA00005675"/>
    </source>
</evidence>
<feature type="transmembrane region" description="Helical" evidence="16">
    <location>
        <begin position="82"/>
        <end position="98"/>
    </location>
</feature>
<evidence type="ECO:0000256" key="3">
    <source>
        <dbReference type="ARBA" id="ARBA00012790"/>
    </source>
</evidence>
<feature type="transmembrane region" description="Helical" evidence="16">
    <location>
        <begin position="812"/>
        <end position="832"/>
    </location>
</feature>
<dbReference type="InterPro" id="IPR018303">
    <property type="entry name" value="ATPase_P-typ_P_site"/>
</dbReference>
<dbReference type="PANTHER" id="PTHR43294">
    <property type="entry name" value="SODIUM/POTASSIUM-TRANSPORTING ATPASE SUBUNIT ALPHA"/>
    <property type="match status" value="1"/>
</dbReference>
<feature type="transmembrane region" description="Helical" evidence="16">
    <location>
        <begin position="920"/>
        <end position="943"/>
    </location>
</feature>
<evidence type="ECO:0000256" key="7">
    <source>
        <dbReference type="ARBA" id="ARBA00022723"/>
    </source>
</evidence>
<keyword evidence="13 16" id="KW-0472">Membrane</keyword>
<dbReference type="InterPro" id="IPR001757">
    <property type="entry name" value="P_typ_ATPase"/>
</dbReference>
<feature type="transmembrane region" description="Helical" evidence="16">
    <location>
        <begin position="277"/>
        <end position="303"/>
    </location>
</feature>
<dbReference type="Pfam" id="PF13246">
    <property type="entry name" value="Cation_ATPase"/>
    <property type="match status" value="1"/>
</dbReference>
<keyword evidence="4" id="KW-1003">Cell membrane</keyword>
<feature type="domain" description="Cation-transporting P-type ATPase N-terminal" evidence="17">
    <location>
        <begin position="4"/>
        <end position="78"/>
    </location>
</feature>
<dbReference type="InterPro" id="IPR036412">
    <property type="entry name" value="HAD-like_sf"/>
</dbReference>
<feature type="transmembrane region" description="Helical" evidence="16">
    <location>
        <begin position="762"/>
        <end position="784"/>
    </location>
</feature>
<feature type="region of interest" description="Disordered" evidence="15">
    <location>
        <begin position="403"/>
        <end position="424"/>
    </location>
</feature>
<feature type="transmembrane region" description="Helical" evidence="16">
    <location>
        <begin position="53"/>
        <end position="76"/>
    </location>
</feature>
<dbReference type="InterPro" id="IPR023214">
    <property type="entry name" value="HAD_sf"/>
</dbReference>
<dbReference type="RefSeq" id="WP_011195466.1">
    <property type="nucleotide sequence ID" value="NC_006177.1"/>
</dbReference>
<feature type="transmembrane region" description="Helical" evidence="16">
    <location>
        <begin position="852"/>
        <end position="869"/>
    </location>
</feature>
<dbReference type="NCBIfam" id="TIGR01494">
    <property type="entry name" value="ATPase_P-type"/>
    <property type="match status" value="3"/>
</dbReference>
<evidence type="ECO:0000256" key="8">
    <source>
        <dbReference type="ARBA" id="ARBA00022741"/>
    </source>
</evidence>
<dbReference type="PANTHER" id="PTHR43294:SF21">
    <property type="entry name" value="CATION TRANSPORTING ATPASE"/>
    <property type="match status" value="1"/>
</dbReference>
<dbReference type="CDD" id="cd02089">
    <property type="entry name" value="P-type_ATPase_Ca_prok"/>
    <property type="match status" value="1"/>
</dbReference>
<name>Q67PS3_SYMTH</name>
<dbReference type="Pfam" id="PF00689">
    <property type="entry name" value="Cation_ATPase_C"/>
    <property type="match status" value="1"/>
</dbReference>
<proteinExistence type="inferred from homology"/>
<dbReference type="SFLD" id="SFLDG00002">
    <property type="entry name" value="C1.7:_P-type_atpase_like"/>
    <property type="match status" value="1"/>
</dbReference>
<keyword evidence="11" id="KW-1278">Translocase</keyword>
<dbReference type="OrthoDB" id="9760364at2"/>